<dbReference type="PANTHER" id="PTHR12631">
    <property type="entry name" value="ALPHA-L-IDURONIDASE"/>
    <property type="match status" value="1"/>
</dbReference>
<dbReference type="Pfam" id="PF01229">
    <property type="entry name" value="Glyco_hydro_39"/>
    <property type="match status" value="1"/>
</dbReference>
<dbReference type="InterPro" id="IPR049166">
    <property type="entry name" value="GH39_cat"/>
</dbReference>
<reference evidence="5 6" key="1">
    <citation type="submission" date="2019-08" db="EMBL/GenBank/DDBJ databases">
        <title>In-depth cultivation of the pig gut microbiome towards novel bacterial diversity and tailored functional studies.</title>
        <authorList>
            <person name="Wylensek D."/>
            <person name="Hitch T.C.A."/>
            <person name="Clavel T."/>
        </authorList>
    </citation>
    <scope>NUCLEOTIDE SEQUENCE [LARGE SCALE GENOMIC DNA]</scope>
    <source>
        <strain evidence="5 6">BBE-744-WT-12</strain>
    </source>
</reference>
<keyword evidence="2" id="KW-0378">Hydrolase</keyword>
<dbReference type="SUPFAM" id="SSF51445">
    <property type="entry name" value="(Trans)glycosidases"/>
    <property type="match status" value="1"/>
</dbReference>
<evidence type="ECO:0000259" key="4">
    <source>
        <dbReference type="Pfam" id="PF01229"/>
    </source>
</evidence>
<protein>
    <recommendedName>
        <fullName evidence="4">Glycosyl hydrolases family 39 N-terminal catalytic domain-containing protein</fullName>
    </recommendedName>
</protein>
<keyword evidence="3" id="KW-0326">Glycosidase</keyword>
<dbReference type="Proteomes" id="UP000435649">
    <property type="component" value="Unassembled WGS sequence"/>
</dbReference>
<evidence type="ECO:0000256" key="1">
    <source>
        <dbReference type="ARBA" id="ARBA00008875"/>
    </source>
</evidence>
<sequence>MRLNREKWKMSGLKRLGAVAPVHARDVRNSVWGLGFEKLDRNVFDPGKAYDKVAALGVKWIRIQSGWARTERSEGVYDFAWLDSIVDNLVSRGLVPWICLCYGNGIYDEAAAQVFGAVGCPPIHTEKQRRAWHDYVVATAARYRGRVPRFEIWNEPDGRWCWKHGVNGAETGEFTKATAAAVREGNPEAEVIGGVICCCDFGWLTDFLETGAAASLDAFSYHSYTPDERVGLGNFRRLRALVRRCNPEIAFIQGETGTQSREGGAGALREGAWTPERQAKFLARHLLVHFAQGVEINSYFSCLDMVEALNGKVGDRGSYLDYGFFGVLGAEFDAEGRSTGEYAPKLSYRTLQTLAAIFREECAVEPLPFRFITGLHSPRIMRHDDSGEELFTYGFRKPDGAGFVYWHPAELLTTAGYESTVSVEFAGVEGEPVLVDLLNGEIYALPPEMAETDGKGRCKFLHLPVRDYPLLLAFGNFTGEMEK</sequence>
<dbReference type="InterPro" id="IPR051923">
    <property type="entry name" value="Glycosyl_Hydrolase_39"/>
</dbReference>
<proteinExistence type="inferred from homology"/>
<evidence type="ECO:0000313" key="5">
    <source>
        <dbReference type="EMBL" id="MST96386.1"/>
    </source>
</evidence>
<comment type="caution">
    <text evidence="5">The sequence shown here is derived from an EMBL/GenBank/DDBJ whole genome shotgun (WGS) entry which is preliminary data.</text>
</comment>
<organism evidence="5 6">
    <name type="scientific">Victivallis lenta</name>
    <dbReference type="NCBI Taxonomy" id="2606640"/>
    <lineage>
        <taxon>Bacteria</taxon>
        <taxon>Pseudomonadati</taxon>
        <taxon>Lentisphaerota</taxon>
        <taxon>Lentisphaeria</taxon>
        <taxon>Victivallales</taxon>
        <taxon>Victivallaceae</taxon>
        <taxon>Victivallis</taxon>
    </lineage>
</organism>
<evidence type="ECO:0000256" key="3">
    <source>
        <dbReference type="ARBA" id="ARBA00023295"/>
    </source>
</evidence>
<keyword evidence="6" id="KW-1185">Reference proteome</keyword>
<dbReference type="EMBL" id="VUNS01000003">
    <property type="protein sequence ID" value="MST96386.1"/>
    <property type="molecule type" value="Genomic_DNA"/>
</dbReference>
<dbReference type="AlphaFoldDB" id="A0A844FZ45"/>
<dbReference type="InterPro" id="IPR017853">
    <property type="entry name" value="GH"/>
</dbReference>
<feature type="domain" description="Glycosyl hydrolases family 39 N-terminal catalytic" evidence="4">
    <location>
        <begin position="73"/>
        <end position="226"/>
    </location>
</feature>
<dbReference type="GO" id="GO:0004553">
    <property type="term" value="F:hydrolase activity, hydrolyzing O-glycosyl compounds"/>
    <property type="evidence" value="ECO:0007669"/>
    <property type="project" value="TreeGrafter"/>
</dbReference>
<dbReference type="PANTHER" id="PTHR12631:SF10">
    <property type="entry name" value="BETA-XYLOSIDASE-LIKE PROTEIN-RELATED"/>
    <property type="match status" value="1"/>
</dbReference>
<evidence type="ECO:0000256" key="2">
    <source>
        <dbReference type="ARBA" id="ARBA00022801"/>
    </source>
</evidence>
<evidence type="ECO:0000313" key="6">
    <source>
        <dbReference type="Proteomes" id="UP000435649"/>
    </source>
</evidence>
<comment type="similarity">
    <text evidence="1">Belongs to the glycosyl hydrolase 39 family.</text>
</comment>
<name>A0A844FZ45_9BACT</name>
<accession>A0A844FZ45</accession>
<gene>
    <name evidence="5" type="ORF">FYJ85_04910</name>
</gene>
<dbReference type="Gene3D" id="3.20.20.80">
    <property type="entry name" value="Glycosidases"/>
    <property type="match status" value="1"/>
</dbReference>